<dbReference type="Proteomes" id="UP001227543">
    <property type="component" value="Unassembled WGS sequence"/>
</dbReference>
<organism evidence="7 8">
    <name type="scientific">Colletotrichum tamarilloi</name>
    <dbReference type="NCBI Taxonomy" id="1209934"/>
    <lineage>
        <taxon>Eukaryota</taxon>
        <taxon>Fungi</taxon>
        <taxon>Dikarya</taxon>
        <taxon>Ascomycota</taxon>
        <taxon>Pezizomycotina</taxon>
        <taxon>Sordariomycetes</taxon>
        <taxon>Hypocreomycetidae</taxon>
        <taxon>Glomerellales</taxon>
        <taxon>Glomerellaceae</taxon>
        <taxon>Colletotrichum</taxon>
        <taxon>Colletotrichum acutatum species complex</taxon>
    </lineage>
</organism>
<gene>
    <name evidence="7" type="ORF">CTAM01_14626</name>
</gene>
<keyword evidence="2 6" id="KW-0812">Transmembrane</keyword>
<dbReference type="InterPro" id="IPR002523">
    <property type="entry name" value="MgTranspt_CorA/ZnTranspt_ZntB"/>
</dbReference>
<dbReference type="GeneID" id="85414863"/>
<evidence type="ECO:0000313" key="7">
    <source>
        <dbReference type="EMBL" id="KAK1479692.1"/>
    </source>
</evidence>
<keyword evidence="4 6" id="KW-0472">Membrane</keyword>
<reference evidence="7 8" key="1">
    <citation type="submission" date="2016-10" db="EMBL/GenBank/DDBJ databases">
        <title>The genome sequence of Colletotrichum fioriniae PJ7.</title>
        <authorList>
            <person name="Baroncelli R."/>
        </authorList>
    </citation>
    <scope>NUCLEOTIDE SEQUENCE [LARGE SCALE GENOMIC DNA]</scope>
    <source>
        <strain evidence="7 8">Tom-12</strain>
    </source>
</reference>
<comment type="subcellular location">
    <subcellularLocation>
        <location evidence="1">Membrane</location>
        <topology evidence="1">Multi-pass membrane protein</topology>
    </subcellularLocation>
</comment>
<keyword evidence="8" id="KW-1185">Reference proteome</keyword>
<evidence type="ECO:0000256" key="1">
    <source>
        <dbReference type="ARBA" id="ARBA00004141"/>
    </source>
</evidence>
<name>A0ABQ9QNY5_9PEZI</name>
<proteinExistence type="predicted"/>
<evidence type="ECO:0000256" key="2">
    <source>
        <dbReference type="ARBA" id="ARBA00022692"/>
    </source>
</evidence>
<dbReference type="PANTHER" id="PTHR47685">
    <property type="entry name" value="MAGNESIUM TRANSPORT PROTEIN CORA"/>
    <property type="match status" value="1"/>
</dbReference>
<dbReference type="Pfam" id="PF01544">
    <property type="entry name" value="CorA"/>
    <property type="match status" value="1"/>
</dbReference>
<sequence>MELRDLEDELKSLERLFETQDGVVRNMKVIFEGEDLRNITKNGQMYLEEALAKLDEYKSQTLEMLKRVDTTRNDYEKLLEMVQRKAQVDEVRWSRLQTELASSQNLSVMIFTTFTVIFLPLSFFTSLFGMNTVEWDAQLPTIGFIGAVSLPLSVFIIAAALIAAFSSRLQGFVRTGYKGGKKVVVLVASSIKKIVPQKKREKRRINKVEREERRTRRKDGGYDFWENVRRERASEYRIPEVNRNKTKA</sequence>
<feature type="transmembrane region" description="Helical" evidence="6">
    <location>
        <begin position="106"/>
        <end position="130"/>
    </location>
</feature>
<dbReference type="EMBL" id="MLFU01000128">
    <property type="protein sequence ID" value="KAK1479692.1"/>
    <property type="molecule type" value="Genomic_DNA"/>
</dbReference>
<dbReference type="InterPro" id="IPR050829">
    <property type="entry name" value="CorA_MIT"/>
</dbReference>
<evidence type="ECO:0008006" key="9">
    <source>
        <dbReference type="Google" id="ProtNLM"/>
    </source>
</evidence>
<dbReference type="Gene3D" id="1.20.58.340">
    <property type="entry name" value="Magnesium transport protein CorA, transmembrane region"/>
    <property type="match status" value="1"/>
</dbReference>
<keyword evidence="3 6" id="KW-1133">Transmembrane helix</keyword>
<dbReference type="InterPro" id="IPR045863">
    <property type="entry name" value="CorA_TM1_TM2"/>
</dbReference>
<dbReference type="RefSeq" id="XP_060374820.1">
    <property type="nucleotide sequence ID" value="XM_060530625.1"/>
</dbReference>
<accession>A0ABQ9QNY5</accession>
<evidence type="ECO:0000256" key="5">
    <source>
        <dbReference type="SAM" id="Coils"/>
    </source>
</evidence>
<evidence type="ECO:0000256" key="6">
    <source>
        <dbReference type="SAM" id="Phobius"/>
    </source>
</evidence>
<evidence type="ECO:0000256" key="4">
    <source>
        <dbReference type="ARBA" id="ARBA00023136"/>
    </source>
</evidence>
<evidence type="ECO:0000256" key="3">
    <source>
        <dbReference type="ARBA" id="ARBA00022989"/>
    </source>
</evidence>
<keyword evidence="5" id="KW-0175">Coiled coil</keyword>
<feature type="transmembrane region" description="Helical" evidence="6">
    <location>
        <begin position="142"/>
        <end position="165"/>
    </location>
</feature>
<dbReference type="PANTHER" id="PTHR47685:SF1">
    <property type="entry name" value="MAGNESIUM TRANSPORT PROTEIN CORA"/>
    <property type="match status" value="1"/>
</dbReference>
<comment type="caution">
    <text evidence="7">The sequence shown here is derived from an EMBL/GenBank/DDBJ whole genome shotgun (WGS) entry which is preliminary data.</text>
</comment>
<dbReference type="SUPFAM" id="SSF144083">
    <property type="entry name" value="Magnesium transport protein CorA, transmembrane region"/>
    <property type="match status" value="1"/>
</dbReference>
<protein>
    <recommendedName>
        <fullName evidence="9">Ankyrin repeat protein</fullName>
    </recommendedName>
</protein>
<feature type="coiled-coil region" evidence="5">
    <location>
        <begin position="47"/>
        <end position="85"/>
    </location>
</feature>
<evidence type="ECO:0000313" key="8">
    <source>
        <dbReference type="Proteomes" id="UP001227543"/>
    </source>
</evidence>